<proteinExistence type="predicted"/>
<sequence>MASADSSEASCATDPNFAVICSFIEQFGKHCGLETPDIASLQDWIDNTQDEIVKTWLL</sequence>
<gene>
    <name evidence="1" type="ORF">TBRA_LOCUS16050</name>
</gene>
<evidence type="ECO:0000313" key="2">
    <source>
        <dbReference type="Proteomes" id="UP000479190"/>
    </source>
</evidence>
<keyword evidence="2" id="KW-1185">Reference proteome</keyword>
<name>A0A6H5J4V2_9HYME</name>
<dbReference type="OrthoDB" id="10055895at2759"/>
<accession>A0A6H5J4V2</accession>
<evidence type="ECO:0000313" key="1">
    <source>
        <dbReference type="EMBL" id="CAB0044462.1"/>
    </source>
</evidence>
<dbReference type="EMBL" id="CADCXV010001460">
    <property type="protein sequence ID" value="CAB0044462.1"/>
    <property type="molecule type" value="Genomic_DNA"/>
</dbReference>
<dbReference type="Proteomes" id="UP000479190">
    <property type="component" value="Unassembled WGS sequence"/>
</dbReference>
<dbReference type="AlphaFoldDB" id="A0A6H5J4V2"/>
<protein>
    <submittedName>
        <fullName evidence="1">Uncharacterized protein</fullName>
    </submittedName>
</protein>
<reference evidence="1 2" key="1">
    <citation type="submission" date="2020-02" db="EMBL/GenBank/DDBJ databases">
        <authorList>
            <person name="Ferguson B K."/>
        </authorList>
    </citation>
    <scope>NUCLEOTIDE SEQUENCE [LARGE SCALE GENOMIC DNA]</scope>
</reference>
<organism evidence="1 2">
    <name type="scientific">Trichogramma brassicae</name>
    <dbReference type="NCBI Taxonomy" id="86971"/>
    <lineage>
        <taxon>Eukaryota</taxon>
        <taxon>Metazoa</taxon>
        <taxon>Ecdysozoa</taxon>
        <taxon>Arthropoda</taxon>
        <taxon>Hexapoda</taxon>
        <taxon>Insecta</taxon>
        <taxon>Pterygota</taxon>
        <taxon>Neoptera</taxon>
        <taxon>Endopterygota</taxon>
        <taxon>Hymenoptera</taxon>
        <taxon>Apocrita</taxon>
        <taxon>Proctotrupomorpha</taxon>
        <taxon>Chalcidoidea</taxon>
        <taxon>Trichogrammatidae</taxon>
        <taxon>Trichogramma</taxon>
    </lineage>
</organism>